<feature type="non-terminal residue" evidence="1">
    <location>
        <position position="1"/>
    </location>
</feature>
<protein>
    <submittedName>
        <fullName evidence="1">Uncharacterized protein</fullName>
    </submittedName>
</protein>
<dbReference type="AlphaFoldDB" id="A0AAV6P6C2"/>
<gene>
    <name evidence="1" type="ORF">SDJN03_00938</name>
</gene>
<proteinExistence type="predicted"/>
<dbReference type="Proteomes" id="UP000685013">
    <property type="component" value="Chromosome 1"/>
</dbReference>
<organism evidence="1 2">
    <name type="scientific">Cucurbita argyrosperma subsp. sororia</name>
    <dbReference type="NCBI Taxonomy" id="37648"/>
    <lineage>
        <taxon>Eukaryota</taxon>
        <taxon>Viridiplantae</taxon>
        <taxon>Streptophyta</taxon>
        <taxon>Embryophyta</taxon>
        <taxon>Tracheophyta</taxon>
        <taxon>Spermatophyta</taxon>
        <taxon>Magnoliopsida</taxon>
        <taxon>eudicotyledons</taxon>
        <taxon>Gunneridae</taxon>
        <taxon>Pentapetalae</taxon>
        <taxon>rosids</taxon>
        <taxon>fabids</taxon>
        <taxon>Cucurbitales</taxon>
        <taxon>Cucurbitaceae</taxon>
        <taxon>Cucurbiteae</taxon>
        <taxon>Cucurbita</taxon>
    </lineage>
</organism>
<accession>A0AAV6P6C2</accession>
<name>A0AAV6P6C2_9ROSI</name>
<keyword evidence="2" id="KW-1185">Reference proteome</keyword>
<reference evidence="1 2" key="1">
    <citation type="journal article" date="2021" name="Hortic Res">
        <title>The domestication of Cucurbita argyrosperma as revealed by the genome of its wild relative.</title>
        <authorList>
            <person name="Barrera-Redondo J."/>
            <person name="Sanchez-de la Vega G."/>
            <person name="Aguirre-Liguori J.A."/>
            <person name="Castellanos-Morales G."/>
            <person name="Gutierrez-Guerrero Y.T."/>
            <person name="Aguirre-Dugua X."/>
            <person name="Aguirre-Planter E."/>
            <person name="Tenaillon M.I."/>
            <person name="Lira-Saade R."/>
            <person name="Eguiarte L.E."/>
        </authorList>
    </citation>
    <scope>NUCLEOTIDE SEQUENCE [LARGE SCALE GENOMIC DNA]</scope>
    <source>
        <strain evidence="1">JBR-2021</strain>
    </source>
</reference>
<sequence>MLNSSHHRRLSVKIHADRWGLSSDWLPSTVQLGSTVWRHPMGFAGLIVPAKDELHKKRTQPNQAVLGRMSQAGPLPGRASRWAPSWSGALDWQREGSAVSLFPVFLFSFPYLRNRRLFPLLSPFSILSDSHCP</sequence>
<evidence type="ECO:0000313" key="1">
    <source>
        <dbReference type="EMBL" id="KAG6607596.1"/>
    </source>
</evidence>
<dbReference type="EMBL" id="JAGKQH010000001">
    <property type="protein sequence ID" value="KAG6607596.1"/>
    <property type="molecule type" value="Genomic_DNA"/>
</dbReference>
<comment type="caution">
    <text evidence="1">The sequence shown here is derived from an EMBL/GenBank/DDBJ whole genome shotgun (WGS) entry which is preliminary data.</text>
</comment>
<evidence type="ECO:0000313" key="2">
    <source>
        <dbReference type="Proteomes" id="UP000685013"/>
    </source>
</evidence>